<feature type="region of interest" description="Disordered" evidence="1">
    <location>
        <begin position="325"/>
        <end position="449"/>
    </location>
</feature>
<protein>
    <submittedName>
        <fullName evidence="2">Uncharacterized protein</fullName>
    </submittedName>
</protein>
<feature type="compositionally biased region" description="Basic and acidic residues" evidence="1">
    <location>
        <begin position="858"/>
        <end position="874"/>
    </location>
</feature>
<feature type="compositionally biased region" description="Polar residues" evidence="1">
    <location>
        <begin position="417"/>
        <end position="433"/>
    </location>
</feature>
<evidence type="ECO:0000313" key="3">
    <source>
        <dbReference type="Proteomes" id="UP000494040"/>
    </source>
</evidence>
<feature type="region of interest" description="Disordered" evidence="1">
    <location>
        <begin position="858"/>
        <end position="902"/>
    </location>
</feature>
<reference evidence="2" key="1">
    <citation type="submission" date="2022-01" db="UniProtKB">
        <authorList>
            <consortium name="EnsemblMetazoa"/>
        </authorList>
    </citation>
    <scope>IDENTIFICATION</scope>
</reference>
<feature type="region of interest" description="Disordered" evidence="1">
    <location>
        <begin position="225"/>
        <end position="289"/>
    </location>
</feature>
<evidence type="ECO:0000313" key="2">
    <source>
        <dbReference type="EnsemblMetazoa" id="XP_024084481.1"/>
    </source>
</evidence>
<proteinExistence type="predicted"/>
<accession>A0A8I6SLG9</accession>
<sequence>MKKETESAEDLKAFPKKKVSFLKHVTKLLTGSSRTKTKQKEDISEEANQLIQDHENPKLVNMDIVKSSAKEYDPESLSLPNSEQIKAKLIAVDKYYGFDKMPQSVKKENKGFAQIKTEKEKERPSWGYIMERPLLEQYVLMNNYIRKASVLAELENIEEMEKTGKQVEIKEYETDTDISLPSDYETELRQYRKFSMMKDSSNDNANLTASSKQKIFKDNRKTIMIDPPKRGSKYRGSSSIKSESTKSKRVTFADLIMPKRESPETVEPDLTNCPSDSDPPTSYKYLPPEFITQGSSFNELEHVTLSKGKKSPKKSDTSAIEKFATKFGIIRERRSSHPVSINEDDDDESDDSSDDSLQMRSTGSSLRSNKLSQTLNQSKEKPLAFAESSRASDKPFSSIEENDQRNRPSKFQPREYFNTNDSQNHSNDGNDMNSPDVEQKESFLEVPEEFSPKNFISPIEVLRIQAEEMKKEKNKKDYDINDMLAKSLTGNKKFNVPLKNLIAGKFEQSKGNRRETMNMLSLLKDFGKFEPIPSTSNSPDVSLERKNTETHEANTQISPPSRSSVNKSLVELPSEDDKVSGVKRQKGIEKYVEDLKSNGLDQISLIRKTPSMEIVEAEKRRRINKIIEEKNQAFQKSLSLDRKEFSNEIIDGRKRSQSMDLERIKMDNPELEAGKRSQSLDIQQQINLALKNFKSPAFQLEETVPLDKKSSQLDITKDFQAEEIFSTSESDESDSSVERWVGTTDANKNLPSYTKGAKNLNIDVNTDIMKNPDRTGLSVNNRSFPFRETDNKRNFSTLGSKPAEFTSEMDERKTSIVERSQAIFDANRNERYSQDSNRKKSEEKYNKLMKHPYLDLVPDERKKQLSMRGDDKMHSLFPDEFNQEMRHKLSEDKRRKSQFPKQ</sequence>
<feature type="compositionally biased region" description="Polar residues" evidence="1">
    <location>
        <begin position="358"/>
        <end position="377"/>
    </location>
</feature>
<feature type="compositionally biased region" description="Basic and acidic residues" evidence="1">
    <location>
        <begin position="827"/>
        <end position="846"/>
    </location>
</feature>
<organism evidence="2 3">
    <name type="scientific">Cimex lectularius</name>
    <name type="common">Bed bug</name>
    <name type="synonym">Acanthia lectularia</name>
    <dbReference type="NCBI Taxonomy" id="79782"/>
    <lineage>
        <taxon>Eukaryota</taxon>
        <taxon>Metazoa</taxon>
        <taxon>Ecdysozoa</taxon>
        <taxon>Arthropoda</taxon>
        <taxon>Hexapoda</taxon>
        <taxon>Insecta</taxon>
        <taxon>Pterygota</taxon>
        <taxon>Neoptera</taxon>
        <taxon>Paraneoptera</taxon>
        <taxon>Hemiptera</taxon>
        <taxon>Heteroptera</taxon>
        <taxon>Panheteroptera</taxon>
        <taxon>Cimicomorpha</taxon>
        <taxon>Cimicidae</taxon>
        <taxon>Cimex</taxon>
    </lineage>
</organism>
<dbReference type="RefSeq" id="XP_024084481.1">
    <property type="nucleotide sequence ID" value="XM_024228713.1"/>
</dbReference>
<evidence type="ECO:0000256" key="1">
    <source>
        <dbReference type="SAM" id="MobiDB-lite"/>
    </source>
</evidence>
<feature type="compositionally biased region" description="Basic and acidic residues" evidence="1">
    <location>
        <begin position="542"/>
        <end position="552"/>
    </location>
</feature>
<name>A0A8I6SLG9_CIMLE</name>
<feature type="region of interest" description="Disordered" evidence="1">
    <location>
        <begin position="528"/>
        <end position="566"/>
    </location>
</feature>
<keyword evidence="3" id="KW-1185">Reference proteome</keyword>
<feature type="compositionally biased region" description="Polar residues" evidence="1">
    <location>
        <begin position="553"/>
        <end position="566"/>
    </location>
</feature>
<feature type="region of interest" description="Disordered" evidence="1">
    <location>
        <begin position="773"/>
        <end position="800"/>
    </location>
</feature>
<dbReference type="KEGG" id="clec:106669403"/>
<feature type="compositionally biased region" description="Basic and acidic residues" evidence="1">
    <location>
        <begin position="883"/>
        <end position="894"/>
    </location>
</feature>
<dbReference type="EnsemblMetazoa" id="XM_024228713.1">
    <property type="protein sequence ID" value="XP_024084481.1"/>
    <property type="gene ID" value="LOC106669403"/>
</dbReference>
<feature type="region of interest" description="Disordered" evidence="1">
    <location>
        <begin position="826"/>
        <end position="846"/>
    </location>
</feature>
<feature type="compositionally biased region" description="Acidic residues" evidence="1">
    <location>
        <begin position="342"/>
        <end position="354"/>
    </location>
</feature>
<dbReference type="Proteomes" id="UP000494040">
    <property type="component" value="Unassembled WGS sequence"/>
</dbReference>
<dbReference type="OrthoDB" id="6631308at2759"/>
<dbReference type="GeneID" id="106669403"/>
<dbReference type="AlphaFoldDB" id="A0A8I6SLG9"/>